<reference evidence="8" key="2">
    <citation type="journal article" date="2021" name="PeerJ">
        <title>Extensive microbial diversity within the chicken gut microbiome revealed by metagenomics and culture.</title>
        <authorList>
            <person name="Gilroy R."/>
            <person name="Ravi A."/>
            <person name="Getino M."/>
            <person name="Pursley I."/>
            <person name="Horton D.L."/>
            <person name="Alikhan N.F."/>
            <person name="Baker D."/>
            <person name="Gharbi K."/>
            <person name="Hall N."/>
            <person name="Watson M."/>
            <person name="Adriaenssens E.M."/>
            <person name="Foster-Nyarko E."/>
            <person name="Jarju S."/>
            <person name="Secka A."/>
            <person name="Antonio M."/>
            <person name="Oren A."/>
            <person name="Chaudhuri R.R."/>
            <person name="La Ragione R."/>
            <person name="Hildebrand F."/>
            <person name="Pallen M.J."/>
        </authorList>
    </citation>
    <scope>NUCLEOTIDE SEQUENCE</scope>
    <source>
        <strain evidence="8">CHK152-2871</strain>
    </source>
</reference>
<keyword evidence="5 7" id="KW-0479">Metal-binding</keyword>
<comment type="similarity">
    <text evidence="2 5">Belongs to the PTPS family. QueD subfamily.</text>
</comment>
<dbReference type="GO" id="GO:0070497">
    <property type="term" value="F:6-carboxytetrahydropterin synthase activity"/>
    <property type="evidence" value="ECO:0007669"/>
    <property type="project" value="UniProtKB-EC"/>
</dbReference>
<evidence type="ECO:0000256" key="5">
    <source>
        <dbReference type="PIRNR" id="PIRNR006113"/>
    </source>
</evidence>
<keyword evidence="5" id="KW-0456">Lyase</keyword>
<gene>
    <name evidence="8" type="primary">queD</name>
    <name evidence="8" type="ORF">IAA86_03710</name>
</gene>
<dbReference type="NCBIfam" id="TIGR03367">
    <property type="entry name" value="queuosine_QueD"/>
    <property type="match status" value="1"/>
</dbReference>
<accession>A0A9D1FJ30</accession>
<dbReference type="Gene3D" id="3.30.479.10">
    <property type="entry name" value="6-pyruvoyl tetrahydropterin synthase/QueD"/>
    <property type="match status" value="1"/>
</dbReference>
<sequence length="118" mass="13825">MFEVKIETSFSAAHHLLNYKGNCENQHGHNWKVEVYVRGCELDKSNILVDFKILKKTVNEIIDYLDHKDINELPEFAGVSPSSEYISKFIYEKVKEHFRGVSKVNVWETPTSRASYWE</sequence>
<dbReference type="PANTHER" id="PTHR12589">
    <property type="entry name" value="PYRUVOYL TETRAHYDROBIOPTERIN SYNTHASE"/>
    <property type="match status" value="1"/>
</dbReference>
<feature type="active site" description="Proton acceptor" evidence="6">
    <location>
        <position position="23"/>
    </location>
</feature>
<feature type="active site" description="Charge relay system" evidence="6">
    <location>
        <position position="108"/>
    </location>
</feature>
<feature type="binding site" evidence="7">
    <location>
        <position position="14"/>
    </location>
    <ligand>
        <name>Zn(2+)</name>
        <dbReference type="ChEBI" id="CHEBI:29105"/>
    </ligand>
</feature>
<organism evidence="8 9">
    <name type="scientific">Candidatus Galligastranaerophilus intestinavium</name>
    <dbReference type="NCBI Taxonomy" id="2840836"/>
    <lineage>
        <taxon>Bacteria</taxon>
        <taxon>Candidatus Galligastranaerophilus</taxon>
    </lineage>
</organism>
<comment type="catalytic activity">
    <reaction evidence="4 5">
        <text>7,8-dihydroneopterin 3'-triphosphate + H2O = 6-carboxy-5,6,7,8-tetrahydropterin + triphosphate + acetaldehyde + 2 H(+)</text>
        <dbReference type="Rhea" id="RHEA:27966"/>
        <dbReference type="ChEBI" id="CHEBI:15343"/>
        <dbReference type="ChEBI" id="CHEBI:15377"/>
        <dbReference type="ChEBI" id="CHEBI:15378"/>
        <dbReference type="ChEBI" id="CHEBI:18036"/>
        <dbReference type="ChEBI" id="CHEBI:58462"/>
        <dbReference type="ChEBI" id="CHEBI:61032"/>
        <dbReference type="EC" id="4.1.2.50"/>
    </reaction>
</comment>
<comment type="pathway">
    <text evidence="1 5">Purine metabolism; 7-cyano-7-deazaguanine biosynthesis.</text>
</comment>
<evidence type="ECO:0000256" key="7">
    <source>
        <dbReference type="PIRSR" id="PIRSR006113-2"/>
    </source>
</evidence>
<evidence type="ECO:0000256" key="6">
    <source>
        <dbReference type="PIRSR" id="PIRSR006113-1"/>
    </source>
</evidence>
<protein>
    <recommendedName>
        <fullName evidence="3 5">6-carboxy-5,6,7,8-tetrahydropterin synthase</fullName>
        <ecNumber evidence="5">4.-.-.-</ecNumber>
    </recommendedName>
</protein>
<dbReference type="PIRSF" id="PIRSF006113">
    <property type="entry name" value="PTP_synth"/>
    <property type="match status" value="1"/>
</dbReference>
<dbReference type="InterPro" id="IPR038418">
    <property type="entry name" value="6-PTP_synth/QueD_sf"/>
</dbReference>
<name>A0A9D1FJ30_9BACT</name>
<evidence type="ECO:0000256" key="4">
    <source>
        <dbReference type="ARBA" id="ARBA00048807"/>
    </source>
</evidence>
<evidence type="ECO:0000256" key="1">
    <source>
        <dbReference type="ARBA" id="ARBA00005061"/>
    </source>
</evidence>
<dbReference type="Pfam" id="PF01242">
    <property type="entry name" value="PTPS"/>
    <property type="match status" value="1"/>
</dbReference>
<dbReference type="GO" id="GO:0046872">
    <property type="term" value="F:metal ion binding"/>
    <property type="evidence" value="ECO:0007669"/>
    <property type="project" value="UniProtKB-KW"/>
</dbReference>
<dbReference type="EC" id="4.-.-.-" evidence="5"/>
<dbReference type="Proteomes" id="UP000886865">
    <property type="component" value="Unassembled WGS sequence"/>
</dbReference>
<evidence type="ECO:0000256" key="2">
    <source>
        <dbReference type="ARBA" id="ARBA00008900"/>
    </source>
</evidence>
<keyword evidence="5 7" id="KW-0862">Zinc</keyword>
<keyword evidence="5" id="KW-0671">Queuosine biosynthesis</keyword>
<dbReference type="SUPFAM" id="SSF55620">
    <property type="entry name" value="Tetrahydrobiopterin biosynthesis enzymes-like"/>
    <property type="match status" value="1"/>
</dbReference>
<dbReference type="InterPro" id="IPR007115">
    <property type="entry name" value="6-PTP_synth/QueD"/>
</dbReference>
<reference evidence="8" key="1">
    <citation type="submission" date="2020-10" db="EMBL/GenBank/DDBJ databases">
        <authorList>
            <person name="Gilroy R."/>
        </authorList>
    </citation>
    <scope>NUCLEOTIDE SEQUENCE</scope>
    <source>
        <strain evidence="8">CHK152-2871</strain>
    </source>
</reference>
<evidence type="ECO:0000313" key="8">
    <source>
        <dbReference type="EMBL" id="HIS74110.1"/>
    </source>
</evidence>
<evidence type="ECO:0000313" key="9">
    <source>
        <dbReference type="Proteomes" id="UP000886865"/>
    </source>
</evidence>
<comment type="cofactor">
    <cofactor evidence="5 7">
        <name>Zn(2+)</name>
        <dbReference type="ChEBI" id="CHEBI:29105"/>
    </cofactor>
    <text evidence="5 7">Binds 1 zinc ion per subunit.</text>
</comment>
<dbReference type="GO" id="GO:0008616">
    <property type="term" value="P:tRNA queuosine(34) biosynthetic process"/>
    <property type="evidence" value="ECO:0007669"/>
    <property type="project" value="UniProtKB-KW"/>
</dbReference>
<feature type="active site" description="Charge relay system" evidence="6">
    <location>
        <position position="67"/>
    </location>
</feature>
<dbReference type="AlphaFoldDB" id="A0A9D1FJ30"/>
<feature type="binding site" evidence="7">
    <location>
        <position position="29"/>
    </location>
    <ligand>
        <name>Zn(2+)</name>
        <dbReference type="ChEBI" id="CHEBI:29105"/>
    </ligand>
</feature>
<feature type="binding site" evidence="7">
    <location>
        <position position="27"/>
    </location>
    <ligand>
        <name>Zn(2+)</name>
        <dbReference type="ChEBI" id="CHEBI:29105"/>
    </ligand>
</feature>
<evidence type="ECO:0000256" key="3">
    <source>
        <dbReference type="ARBA" id="ARBA00018141"/>
    </source>
</evidence>
<dbReference type="PANTHER" id="PTHR12589:SF8">
    <property type="entry name" value="6-CARBOXY-5,6,7,8-TETRAHYDROPTERIN SYNTHASE"/>
    <property type="match status" value="1"/>
</dbReference>
<proteinExistence type="inferred from homology"/>
<dbReference type="EMBL" id="DVJQ01000032">
    <property type="protein sequence ID" value="HIS74110.1"/>
    <property type="molecule type" value="Genomic_DNA"/>
</dbReference>
<comment type="caution">
    <text evidence="8">The sequence shown here is derived from an EMBL/GenBank/DDBJ whole genome shotgun (WGS) entry which is preliminary data.</text>
</comment>